<accession>A0AA37BR78</accession>
<comment type="similarity">
    <text evidence="2">Belongs to the CDP-alcohol phosphatidyltransferase class-I family.</text>
</comment>
<keyword evidence="3" id="KW-0812">Transmembrane</keyword>
<feature type="transmembrane region" description="Helical" evidence="3">
    <location>
        <begin position="96"/>
        <end position="121"/>
    </location>
</feature>
<evidence type="ECO:0000256" key="3">
    <source>
        <dbReference type="SAM" id="Phobius"/>
    </source>
</evidence>
<keyword evidence="3" id="KW-0472">Membrane</keyword>
<dbReference type="InterPro" id="IPR048254">
    <property type="entry name" value="CDP_ALCOHOL_P_TRANSF_CS"/>
</dbReference>
<keyword evidence="3" id="KW-1133">Transmembrane helix</keyword>
<sequence length="202" mass="21948">MALDTYRPKADRFIEPIARAFYRASPSQLTVSSLALSGIAGACYYLSLRPYLIASLVAVALASLFDALDGKLARMKGVASKRGDLLDHVIDRFSDIFILAGLAFSTLGNVALGLFGMEGVLMTSYMGTQSQALGLGRNYSGIMGRADRLVLIIVVTVVEIVYPVRYAWYFQITPVTVLLLAFGVLGNYTAVKRFSDAWRSLG</sequence>
<dbReference type="GO" id="GO:0016780">
    <property type="term" value="F:phosphotransferase activity, for other substituted phosphate groups"/>
    <property type="evidence" value="ECO:0007669"/>
    <property type="project" value="InterPro"/>
</dbReference>
<gene>
    <name evidence="4" type="ORF">GCM10007108_09460</name>
</gene>
<keyword evidence="1 2" id="KW-0808">Transferase</keyword>
<dbReference type="PROSITE" id="PS00379">
    <property type="entry name" value="CDP_ALCOHOL_P_TRANSF"/>
    <property type="match status" value="1"/>
</dbReference>
<dbReference type="GO" id="GO:0008654">
    <property type="term" value="P:phospholipid biosynthetic process"/>
    <property type="evidence" value="ECO:0007669"/>
    <property type="project" value="InterPro"/>
</dbReference>
<evidence type="ECO:0000313" key="5">
    <source>
        <dbReference type="Proteomes" id="UP000632195"/>
    </source>
</evidence>
<evidence type="ECO:0000256" key="2">
    <source>
        <dbReference type="RuleBase" id="RU003750"/>
    </source>
</evidence>
<protein>
    <submittedName>
        <fullName evidence="4">CDP-diacylglycerol--glycerol-3-phosphate 3-phosphatidyltransferase</fullName>
    </submittedName>
</protein>
<name>A0AA37BR78_9ARCH</name>
<keyword evidence="5" id="KW-1185">Reference proteome</keyword>
<evidence type="ECO:0000313" key="4">
    <source>
        <dbReference type="EMBL" id="GGM73590.1"/>
    </source>
</evidence>
<dbReference type="InterPro" id="IPR043130">
    <property type="entry name" value="CDP-OH_PTrfase_TM_dom"/>
</dbReference>
<organism evidence="4 5">
    <name type="scientific">Thermogymnomonas acidicola</name>
    <dbReference type="NCBI Taxonomy" id="399579"/>
    <lineage>
        <taxon>Archaea</taxon>
        <taxon>Methanobacteriati</taxon>
        <taxon>Thermoplasmatota</taxon>
        <taxon>Thermoplasmata</taxon>
        <taxon>Thermoplasmatales</taxon>
        <taxon>Thermogymnomonas</taxon>
    </lineage>
</organism>
<reference evidence="4" key="2">
    <citation type="submission" date="2022-09" db="EMBL/GenBank/DDBJ databases">
        <authorList>
            <person name="Sun Q."/>
            <person name="Ohkuma M."/>
        </authorList>
    </citation>
    <scope>NUCLEOTIDE SEQUENCE</scope>
    <source>
        <strain evidence="4">JCM 13583</strain>
    </source>
</reference>
<evidence type="ECO:0000256" key="1">
    <source>
        <dbReference type="ARBA" id="ARBA00022679"/>
    </source>
</evidence>
<dbReference type="RefSeq" id="WP_188680748.1">
    <property type="nucleotide sequence ID" value="NZ_BMNY01000001.1"/>
</dbReference>
<feature type="transmembrane region" description="Helical" evidence="3">
    <location>
        <begin position="168"/>
        <end position="191"/>
    </location>
</feature>
<dbReference type="Pfam" id="PF01066">
    <property type="entry name" value="CDP-OH_P_transf"/>
    <property type="match status" value="1"/>
</dbReference>
<dbReference type="GO" id="GO:0016020">
    <property type="term" value="C:membrane"/>
    <property type="evidence" value="ECO:0007669"/>
    <property type="project" value="InterPro"/>
</dbReference>
<feature type="transmembrane region" description="Helical" evidence="3">
    <location>
        <begin position="51"/>
        <end position="68"/>
    </location>
</feature>
<dbReference type="InterPro" id="IPR000462">
    <property type="entry name" value="CDP-OH_P_trans"/>
</dbReference>
<feature type="transmembrane region" description="Helical" evidence="3">
    <location>
        <begin position="142"/>
        <end position="162"/>
    </location>
</feature>
<proteinExistence type="inferred from homology"/>
<comment type="caution">
    <text evidence="4">The sequence shown here is derived from an EMBL/GenBank/DDBJ whole genome shotgun (WGS) entry which is preliminary data.</text>
</comment>
<dbReference type="AlphaFoldDB" id="A0AA37BR78"/>
<dbReference type="Proteomes" id="UP000632195">
    <property type="component" value="Unassembled WGS sequence"/>
</dbReference>
<dbReference type="Gene3D" id="1.20.120.1760">
    <property type="match status" value="1"/>
</dbReference>
<reference evidence="4" key="1">
    <citation type="journal article" date="2014" name="Int. J. Syst. Evol. Microbiol.">
        <title>Complete genome sequence of Corynebacterium casei LMG S-19264T (=DSM 44701T), isolated from a smear-ripened cheese.</title>
        <authorList>
            <consortium name="US DOE Joint Genome Institute (JGI-PGF)"/>
            <person name="Walter F."/>
            <person name="Albersmeier A."/>
            <person name="Kalinowski J."/>
            <person name="Ruckert C."/>
        </authorList>
    </citation>
    <scope>NUCLEOTIDE SEQUENCE</scope>
    <source>
        <strain evidence="4">JCM 13583</strain>
    </source>
</reference>
<dbReference type="EMBL" id="BMNY01000001">
    <property type="protein sequence ID" value="GGM73590.1"/>
    <property type="molecule type" value="Genomic_DNA"/>
</dbReference>